<evidence type="ECO:0000313" key="14">
    <source>
        <dbReference type="Proteomes" id="UP000242188"/>
    </source>
</evidence>
<evidence type="ECO:0000256" key="3">
    <source>
        <dbReference type="ARBA" id="ARBA00022737"/>
    </source>
</evidence>
<dbReference type="EMBL" id="NEDP02001979">
    <property type="protein sequence ID" value="OWF52079.1"/>
    <property type="molecule type" value="Genomic_DNA"/>
</dbReference>
<keyword evidence="6" id="KW-0805">Transcription regulation</keyword>
<evidence type="ECO:0000256" key="6">
    <source>
        <dbReference type="ARBA" id="ARBA00023015"/>
    </source>
</evidence>
<dbReference type="GO" id="GO:0000978">
    <property type="term" value="F:RNA polymerase II cis-regulatory region sequence-specific DNA binding"/>
    <property type="evidence" value="ECO:0007669"/>
    <property type="project" value="TreeGrafter"/>
</dbReference>
<evidence type="ECO:0000313" key="13">
    <source>
        <dbReference type="EMBL" id="OWF52079.1"/>
    </source>
</evidence>
<dbReference type="InterPro" id="IPR013087">
    <property type="entry name" value="Znf_C2H2_type"/>
</dbReference>
<accession>A0A210QTM8</accession>
<dbReference type="SUPFAM" id="SSF57667">
    <property type="entry name" value="beta-beta-alpha zinc fingers"/>
    <property type="match status" value="2"/>
</dbReference>
<proteinExistence type="predicted"/>
<feature type="domain" description="C2H2-type" evidence="12">
    <location>
        <begin position="1147"/>
        <end position="1174"/>
    </location>
</feature>
<dbReference type="PANTHER" id="PTHR24384">
    <property type="entry name" value="FINGER PUTATIVE TRANSCRIPTION FACTOR FAMILY-RELATED"/>
    <property type="match status" value="1"/>
</dbReference>
<feature type="compositionally biased region" description="Polar residues" evidence="11">
    <location>
        <begin position="508"/>
        <end position="519"/>
    </location>
</feature>
<dbReference type="Pfam" id="PF00096">
    <property type="entry name" value="zf-C2H2"/>
    <property type="match status" value="2"/>
</dbReference>
<evidence type="ECO:0000256" key="4">
    <source>
        <dbReference type="ARBA" id="ARBA00022771"/>
    </source>
</evidence>
<reference evidence="13 14" key="1">
    <citation type="journal article" date="2017" name="Nat. Ecol. Evol.">
        <title>Scallop genome provides insights into evolution of bilaterian karyotype and development.</title>
        <authorList>
            <person name="Wang S."/>
            <person name="Zhang J."/>
            <person name="Jiao W."/>
            <person name="Li J."/>
            <person name="Xun X."/>
            <person name="Sun Y."/>
            <person name="Guo X."/>
            <person name="Huan P."/>
            <person name="Dong B."/>
            <person name="Zhang L."/>
            <person name="Hu X."/>
            <person name="Sun X."/>
            <person name="Wang J."/>
            <person name="Zhao C."/>
            <person name="Wang Y."/>
            <person name="Wang D."/>
            <person name="Huang X."/>
            <person name="Wang R."/>
            <person name="Lv J."/>
            <person name="Li Y."/>
            <person name="Zhang Z."/>
            <person name="Liu B."/>
            <person name="Lu W."/>
            <person name="Hui Y."/>
            <person name="Liang J."/>
            <person name="Zhou Z."/>
            <person name="Hou R."/>
            <person name="Li X."/>
            <person name="Liu Y."/>
            <person name="Li H."/>
            <person name="Ning X."/>
            <person name="Lin Y."/>
            <person name="Zhao L."/>
            <person name="Xing Q."/>
            <person name="Dou J."/>
            <person name="Li Y."/>
            <person name="Mao J."/>
            <person name="Guo H."/>
            <person name="Dou H."/>
            <person name="Li T."/>
            <person name="Mu C."/>
            <person name="Jiang W."/>
            <person name="Fu Q."/>
            <person name="Fu X."/>
            <person name="Miao Y."/>
            <person name="Liu J."/>
            <person name="Yu Q."/>
            <person name="Li R."/>
            <person name="Liao H."/>
            <person name="Li X."/>
            <person name="Kong Y."/>
            <person name="Jiang Z."/>
            <person name="Chourrout D."/>
            <person name="Li R."/>
            <person name="Bao Z."/>
        </authorList>
    </citation>
    <scope>NUCLEOTIDE SEQUENCE [LARGE SCALE GENOMIC DNA]</scope>
    <source>
        <strain evidence="13 14">PY_sf001</strain>
    </source>
</reference>
<dbReference type="InterPro" id="IPR050752">
    <property type="entry name" value="C2H2-ZF_domain"/>
</dbReference>
<keyword evidence="7" id="KW-0238">DNA-binding</keyword>
<keyword evidence="5" id="KW-0862">Zinc</keyword>
<feature type="domain" description="C2H2-type" evidence="12">
    <location>
        <begin position="1201"/>
        <end position="1228"/>
    </location>
</feature>
<dbReference type="AlphaFoldDB" id="A0A210QTM8"/>
<sequence length="1259" mass="138870">MKSKGMLNAAQECYEKLDGEETLLESCEEPLDLRLESYQTRFVGLKPGTDNSAVNSSQHSKLDVEISEPKIPQTSVRYADTENKVHTNSKTSQLAGQQGITVIRPKPIYCCRTQNTNGVNTGVIKDHNCSSKTFYQAASASNLNGFNNISNVLKAPHADGWSSGTNVSRGIMGIFRRKANRDLVTKSDQWNRGTELGQEVIKIVNKKPECDLMKLKNADNRKKSPDKLVSDRNVPINNLEVTTNGQYKVSQRGRSAVGMCEIITSFGLIRDHDYTYGREFLDICGAAASDKDMPNHWTCPGVLREARDTSSENDNSFEVLFEYLSNRDEQSSSETLTYTEEAENGNKLPVLQGCEDILDPKPDKDRIVEGGRGIPELVEPTVSPSVDFMEGCRLSPFSVFNQFSHISKHPDSILFPSSSSLSFTSSENEEVDEKEAAFSPHTIRPVATVFPYKEASVETYSTITRPALCHGSVMDLHSEKSSDQQHGKEQKTTTIAAEVNVENTALELSTSRSQPSLPVQHTGGEKELKGRPHHNPGKTILYSSKPTLSFLNKKTTDAIVSSSRMESTTSLSQTKLSPLLSPKEFKLSSPTESTVFSNRESVLPLLQKEWTLFSLRESGLPSLHEESTRFSLRESALPSLHRESNLIINLPSLDGGSALFPNIESNLSSTAAESLVSSSQGESSNFERDMKTLSMFSANLEESGQGILQKMTSIGPNSPVVQSPNPVSSMPKLQIHSSSTPKATIPISMYSSGIINSPVLTSVTNSPIVSSLPNSPMITCMPNAPTLISMPNLPIDTCMPNSSTITSMPNPQMLTSMSNLPISTSPMPNSPILTSVPSLHVLTSSMSNSHILASLQNSPVFSSSRLNLPNSQVLTSSVPNSPSLIYSIPKLPILTATVPKSPSPKISSVSNLNIQIAASVPNSPISNVCSPSSSTEKYKQQGTRLSPPMKHKQMLIEKYKMSVNTEKTGGESRIDQCDTELYEITGVENSTVDFPRTRIAGKGGKHKPFQTDKCLSFSETENQANSCSPAKERKLSTQESKYYCESVCSNQSLQSHDLEPCETFYWCHVCEKTVKCEKDANRHQNIHGYNTKANLIFYYLQVYGCVTLHWRGYNRAEKCVYLCGLCDKTIPYISGFKRHIQTHGPNVCCEVCSKCFDDNESLLEHKFSHSESKSCEENGDQGFASRTNKHGYNRNGSSATNKCRFCGKFFSSRSSLSTHVRLHTGQNPYKCRLCDRSYPQNVQLKLHMKVHNRLGDVKD</sequence>
<dbReference type="GO" id="GO:0008270">
    <property type="term" value="F:zinc ion binding"/>
    <property type="evidence" value="ECO:0007669"/>
    <property type="project" value="UniProtKB-KW"/>
</dbReference>
<dbReference type="FunFam" id="3.30.160.60:FF:000100">
    <property type="entry name" value="Zinc finger 45-like"/>
    <property type="match status" value="1"/>
</dbReference>
<evidence type="ECO:0000256" key="11">
    <source>
        <dbReference type="SAM" id="MobiDB-lite"/>
    </source>
</evidence>
<gene>
    <name evidence="13" type="ORF">KP79_PYT21269</name>
</gene>
<evidence type="ECO:0000256" key="9">
    <source>
        <dbReference type="ARBA" id="ARBA00023242"/>
    </source>
</evidence>
<keyword evidence="4 10" id="KW-0863">Zinc-finger</keyword>
<dbReference type="InterPro" id="IPR036236">
    <property type="entry name" value="Znf_C2H2_sf"/>
</dbReference>
<feature type="region of interest" description="Disordered" evidence="11">
    <location>
        <begin position="508"/>
        <end position="537"/>
    </location>
</feature>
<evidence type="ECO:0000256" key="8">
    <source>
        <dbReference type="ARBA" id="ARBA00023163"/>
    </source>
</evidence>
<evidence type="ECO:0000256" key="10">
    <source>
        <dbReference type="PROSITE-ProRule" id="PRU00042"/>
    </source>
</evidence>
<evidence type="ECO:0000259" key="12">
    <source>
        <dbReference type="PROSITE" id="PS50157"/>
    </source>
</evidence>
<feature type="domain" description="C2H2-type" evidence="12">
    <location>
        <begin position="1229"/>
        <end position="1251"/>
    </location>
</feature>
<dbReference type="PROSITE" id="PS50157">
    <property type="entry name" value="ZINC_FINGER_C2H2_2"/>
    <property type="match status" value="3"/>
</dbReference>
<keyword evidence="9" id="KW-0539">Nucleus</keyword>
<dbReference type="PANTHER" id="PTHR24384:SF189">
    <property type="entry name" value="C2H2-TYPE DOMAIN-CONTAINING PROTEIN-RELATED"/>
    <property type="match status" value="1"/>
</dbReference>
<evidence type="ECO:0000256" key="1">
    <source>
        <dbReference type="ARBA" id="ARBA00004123"/>
    </source>
</evidence>
<evidence type="ECO:0000256" key="2">
    <source>
        <dbReference type="ARBA" id="ARBA00022723"/>
    </source>
</evidence>
<evidence type="ECO:0000256" key="5">
    <source>
        <dbReference type="ARBA" id="ARBA00022833"/>
    </source>
</evidence>
<keyword evidence="8" id="KW-0804">Transcription</keyword>
<evidence type="ECO:0000256" key="7">
    <source>
        <dbReference type="ARBA" id="ARBA00023125"/>
    </source>
</evidence>
<dbReference type="Gene3D" id="3.30.160.60">
    <property type="entry name" value="Classic Zinc Finger"/>
    <property type="match status" value="3"/>
</dbReference>
<keyword evidence="2" id="KW-0479">Metal-binding</keyword>
<name>A0A210QTM8_MIZYE</name>
<protein>
    <submittedName>
        <fullName evidence="13">Zinc finger and BTB domain-containing protein 49</fullName>
    </submittedName>
</protein>
<dbReference type="Proteomes" id="UP000242188">
    <property type="component" value="Unassembled WGS sequence"/>
</dbReference>
<dbReference type="PROSITE" id="PS00028">
    <property type="entry name" value="ZINC_FINGER_C2H2_1"/>
    <property type="match status" value="5"/>
</dbReference>
<dbReference type="SMART" id="SM00355">
    <property type="entry name" value="ZnF_C2H2"/>
    <property type="match status" value="5"/>
</dbReference>
<keyword evidence="3" id="KW-0677">Repeat</keyword>
<dbReference type="OrthoDB" id="6077919at2759"/>
<dbReference type="GO" id="GO:0005634">
    <property type="term" value="C:nucleus"/>
    <property type="evidence" value="ECO:0007669"/>
    <property type="project" value="UniProtKB-SubCell"/>
</dbReference>
<organism evidence="13 14">
    <name type="scientific">Mizuhopecten yessoensis</name>
    <name type="common">Japanese scallop</name>
    <name type="synonym">Patinopecten yessoensis</name>
    <dbReference type="NCBI Taxonomy" id="6573"/>
    <lineage>
        <taxon>Eukaryota</taxon>
        <taxon>Metazoa</taxon>
        <taxon>Spiralia</taxon>
        <taxon>Lophotrochozoa</taxon>
        <taxon>Mollusca</taxon>
        <taxon>Bivalvia</taxon>
        <taxon>Autobranchia</taxon>
        <taxon>Pteriomorphia</taxon>
        <taxon>Pectinida</taxon>
        <taxon>Pectinoidea</taxon>
        <taxon>Pectinidae</taxon>
        <taxon>Mizuhopecten</taxon>
    </lineage>
</organism>
<comment type="caution">
    <text evidence="13">The sequence shown here is derived from an EMBL/GenBank/DDBJ whole genome shotgun (WGS) entry which is preliminary data.</text>
</comment>
<keyword evidence="14" id="KW-1185">Reference proteome</keyword>
<dbReference type="GO" id="GO:0000981">
    <property type="term" value="F:DNA-binding transcription factor activity, RNA polymerase II-specific"/>
    <property type="evidence" value="ECO:0007669"/>
    <property type="project" value="TreeGrafter"/>
</dbReference>
<comment type="subcellular location">
    <subcellularLocation>
        <location evidence="1">Nucleus</location>
    </subcellularLocation>
</comment>
<feature type="region of interest" description="Disordered" evidence="11">
    <location>
        <begin position="927"/>
        <end position="949"/>
    </location>
</feature>